<dbReference type="Proteomes" id="UP000245207">
    <property type="component" value="Unassembled WGS sequence"/>
</dbReference>
<sequence>MLAYSFYVAYGKKGGFDVRKGGQYKAAGGKETTIKYFYCSREGLPVKGKSVDKNSNEDMVEDGESSNGSIKFGEFKNKQKRRKASFRCGCLASLTLNKVGNVYEVKKLEEGHNHPLILSLMNSWLVASIEWCLQESDCKNNKKKLGVYGESEMLPDGC</sequence>
<evidence type="ECO:0000313" key="2">
    <source>
        <dbReference type="EMBL" id="PWA36409.1"/>
    </source>
</evidence>
<dbReference type="InterPro" id="IPR004330">
    <property type="entry name" value="FAR1_DNA_bnd_dom"/>
</dbReference>
<reference evidence="2 3" key="1">
    <citation type="journal article" date="2018" name="Mol. Plant">
        <title>The genome of Artemisia annua provides insight into the evolution of Asteraceae family and artemisinin biosynthesis.</title>
        <authorList>
            <person name="Shen Q."/>
            <person name="Zhang L."/>
            <person name="Liao Z."/>
            <person name="Wang S."/>
            <person name="Yan T."/>
            <person name="Shi P."/>
            <person name="Liu M."/>
            <person name="Fu X."/>
            <person name="Pan Q."/>
            <person name="Wang Y."/>
            <person name="Lv Z."/>
            <person name="Lu X."/>
            <person name="Zhang F."/>
            <person name="Jiang W."/>
            <person name="Ma Y."/>
            <person name="Chen M."/>
            <person name="Hao X."/>
            <person name="Li L."/>
            <person name="Tang Y."/>
            <person name="Lv G."/>
            <person name="Zhou Y."/>
            <person name="Sun X."/>
            <person name="Brodelius P.E."/>
            <person name="Rose J.K.C."/>
            <person name="Tang K."/>
        </authorList>
    </citation>
    <scope>NUCLEOTIDE SEQUENCE [LARGE SCALE GENOMIC DNA]</scope>
    <source>
        <strain evidence="3">cv. Huhao1</strain>
        <tissue evidence="2">Leaf</tissue>
    </source>
</reference>
<comment type="caution">
    <text evidence="2">The sequence shown here is derived from an EMBL/GenBank/DDBJ whole genome shotgun (WGS) entry which is preliminary data.</text>
</comment>
<accession>A0A2U1KI15</accession>
<dbReference type="EMBL" id="PKPP01018248">
    <property type="protein sequence ID" value="PWA36409.1"/>
    <property type="molecule type" value="Genomic_DNA"/>
</dbReference>
<dbReference type="PANTHER" id="PTHR46328">
    <property type="entry name" value="FAR-RED IMPAIRED RESPONSIVE (FAR1) FAMILY PROTEIN-RELATED"/>
    <property type="match status" value="1"/>
</dbReference>
<feature type="domain" description="FAR1" evidence="1">
    <location>
        <begin position="5"/>
        <end position="116"/>
    </location>
</feature>
<proteinExistence type="predicted"/>
<dbReference type="Pfam" id="PF03101">
    <property type="entry name" value="FAR1"/>
    <property type="match status" value="1"/>
</dbReference>
<organism evidence="2 3">
    <name type="scientific">Artemisia annua</name>
    <name type="common">Sweet wormwood</name>
    <dbReference type="NCBI Taxonomy" id="35608"/>
    <lineage>
        <taxon>Eukaryota</taxon>
        <taxon>Viridiplantae</taxon>
        <taxon>Streptophyta</taxon>
        <taxon>Embryophyta</taxon>
        <taxon>Tracheophyta</taxon>
        <taxon>Spermatophyta</taxon>
        <taxon>Magnoliopsida</taxon>
        <taxon>eudicotyledons</taxon>
        <taxon>Gunneridae</taxon>
        <taxon>Pentapetalae</taxon>
        <taxon>asterids</taxon>
        <taxon>campanulids</taxon>
        <taxon>Asterales</taxon>
        <taxon>Asteraceae</taxon>
        <taxon>Asteroideae</taxon>
        <taxon>Anthemideae</taxon>
        <taxon>Artemisiinae</taxon>
        <taxon>Artemisia</taxon>
    </lineage>
</organism>
<dbReference type="AlphaFoldDB" id="A0A2U1KI15"/>
<protein>
    <submittedName>
        <fullName evidence="2">Protein FAR1-RELATED SEQUENCE 5</fullName>
    </submittedName>
</protein>
<evidence type="ECO:0000259" key="1">
    <source>
        <dbReference type="Pfam" id="PF03101"/>
    </source>
</evidence>
<keyword evidence="3" id="KW-1185">Reference proteome</keyword>
<gene>
    <name evidence="2" type="ORF">CTI12_AA600300</name>
</gene>
<name>A0A2U1KI15_ARTAN</name>
<evidence type="ECO:0000313" key="3">
    <source>
        <dbReference type="Proteomes" id="UP000245207"/>
    </source>
</evidence>